<dbReference type="PANTHER" id="PTHR45779">
    <property type="entry name" value="PEPTIDYLPROLYL ISOMERASE"/>
    <property type="match status" value="1"/>
</dbReference>
<dbReference type="GO" id="GO:0003755">
    <property type="term" value="F:peptidyl-prolyl cis-trans isomerase activity"/>
    <property type="evidence" value="ECO:0007669"/>
    <property type="project" value="UniProtKB-KW"/>
</dbReference>
<dbReference type="InterPro" id="IPR000774">
    <property type="entry name" value="PPIase_FKBP_N"/>
</dbReference>
<evidence type="ECO:0000256" key="5">
    <source>
        <dbReference type="ARBA" id="ARBA00023110"/>
    </source>
</evidence>
<dbReference type="GO" id="GO:0005783">
    <property type="term" value="C:endoplasmic reticulum"/>
    <property type="evidence" value="ECO:0007669"/>
    <property type="project" value="TreeGrafter"/>
</dbReference>
<evidence type="ECO:0000256" key="4">
    <source>
        <dbReference type="ARBA" id="ARBA00022729"/>
    </source>
</evidence>
<dbReference type="GO" id="GO:0006457">
    <property type="term" value="P:protein folding"/>
    <property type="evidence" value="ECO:0007669"/>
    <property type="project" value="InterPro"/>
</dbReference>
<dbReference type="AlphaFoldDB" id="A0A8J9S8U2"/>
<dbReference type="InterPro" id="IPR046357">
    <property type="entry name" value="PPIase_dom_sf"/>
</dbReference>
<feature type="non-terminal residue" evidence="9">
    <location>
        <position position="129"/>
    </location>
</feature>
<evidence type="ECO:0000313" key="9">
    <source>
        <dbReference type="EMBL" id="CAG9285565.1"/>
    </source>
</evidence>
<evidence type="ECO:0000256" key="6">
    <source>
        <dbReference type="ARBA" id="ARBA00023235"/>
    </source>
</evidence>
<dbReference type="PROSITE" id="PS50059">
    <property type="entry name" value="FKBP_PPIASE"/>
    <property type="match status" value="1"/>
</dbReference>
<keyword evidence="5 7" id="KW-0697">Rotamase</keyword>
<dbReference type="InterPro" id="IPR044609">
    <property type="entry name" value="FKBP2/11"/>
</dbReference>
<dbReference type="Gene3D" id="3.10.50.40">
    <property type="match status" value="1"/>
</dbReference>
<accession>A0A8J9S8U2</accession>
<comment type="catalytic activity">
    <reaction evidence="1 7">
        <text>[protein]-peptidylproline (omega=180) = [protein]-peptidylproline (omega=0)</text>
        <dbReference type="Rhea" id="RHEA:16237"/>
        <dbReference type="Rhea" id="RHEA-COMP:10747"/>
        <dbReference type="Rhea" id="RHEA-COMP:10748"/>
        <dbReference type="ChEBI" id="CHEBI:83833"/>
        <dbReference type="ChEBI" id="CHEBI:83834"/>
        <dbReference type="EC" id="5.2.1.8"/>
    </reaction>
</comment>
<protein>
    <recommendedName>
        <fullName evidence="3 7">peptidylprolyl isomerase</fullName>
        <ecNumber evidence="3 7">5.2.1.8</ecNumber>
    </recommendedName>
</protein>
<proteinExistence type="inferred from homology"/>
<dbReference type="Pfam" id="PF01346">
    <property type="entry name" value="FKBP_N"/>
    <property type="match status" value="1"/>
</dbReference>
<evidence type="ECO:0000256" key="1">
    <source>
        <dbReference type="ARBA" id="ARBA00000971"/>
    </source>
</evidence>
<dbReference type="Proteomes" id="UP000836788">
    <property type="component" value="Chromosome 20"/>
</dbReference>
<keyword evidence="4" id="KW-0732">Signal</keyword>
<dbReference type="Pfam" id="PF00254">
    <property type="entry name" value="FKBP_C"/>
    <property type="match status" value="1"/>
</dbReference>
<evidence type="ECO:0000256" key="3">
    <source>
        <dbReference type="ARBA" id="ARBA00013194"/>
    </source>
</evidence>
<evidence type="ECO:0000256" key="7">
    <source>
        <dbReference type="PROSITE-ProRule" id="PRU00277"/>
    </source>
</evidence>
<gene>
    <name evidence="9" type="ORF">PTTT1_LOCUS29469</name>
</gene>
<comment type="similarity">
    <text evidence="2">Belongs to the FKBP-type PPIase family.</text>
</comment>
<sequence>ASDAEGLAYLASNRAQPGVIELPSGLQYKPLVNGTGAYHPGASTPCSCHYAGTLLDGSTFDSSYDRDEPTTFAPNQVIAGWTEAMQRMVQGDQWELYIPSELAYGERGSPPRIPPNAVLIFRIEILEIL</sequence>
<dbReference type="PANTHER" id="PTHR45779:SF7">
    <property type="entry name" value="PEPTIDYLPROLYL ISOMERASE"/>
    <property type="match status" value="1"/>
</dbReference>
<evidence type="ECO:0000256" key="2">
    <source>
        <dbReference type="ARBA" id="ARBA00006577"/>
    </source>
</evidence>
<dbReference type="EMBL" id="OU594961">
    <property type="protein sequence ID" value="CAG9285565.1"/>
    <property type="molecule type" value="Genomic_DNA"/>
</dbReference>
<evidence type="ECO:0000259" key="8">
    <source>
        <dbReference type="PROSITE" id="PS50059"/>
    </source>
</evidence>
<dbReference type="EC" id="5.2.1.8" evidence="3 7"/>
<feature type="non-terminal residue" evidence="9">
    <location>
        <position position="1"/>
    </location>
</feature>
<keyword evidence="6 7" id="KW-0413">Isomerase</keyword>
<reference evidence="9" key="1">
    <citation type="submission" date="2022-02" db="EMBL/GenBank/DDBJ databases">
        <authorList>
            <person name="Giguere J D."/>
        </authorList>
    </citation>
    <scope>NUCLEOTIDE SEQUENCE</scope>
    <source>
        <strain evidence="9">CCAP 1055/1</strain>
    </source>
</reference>
<dbReference type="InterPro" id="IPR001179">
    <property type="entry name" value="PPIase_FKBP_dom"/>
</dbReference>
<dbReference type="FunFam" id="3.10.50.40:FF:000045">
    <property type="entry name" value="Peptidyl-prolyl cis-trans isomerase"/>
    <property type="match status" value="1"/>
</dbReference>
<organism evidence="9">
    <name type="scientific">Phaeodactylum tricornutum</name>
    <name type="common">Diatom</name>
    <dbReference type="NCBI Taxonomy" id="2850"/>
    <lineage>
        <taxon>Eukaryota</taxon>
        <taxon>Sar</taxon>
        <taxon>Stramenopiles</taxon>
        <taxon>Ochrophyta</taxon>
        <taxon>Bacillariophyta</taxon>
        <taxon>Bacillariophyceae</taxon>
        <taxon>Bacillariophycidae</taxon>
        <taxon>Naviculales</taxon>
        <taxon>Phaeodactylaceae</taxon>
        <taxon>Phaeodactylum</taxon>
    </lineage>
</organism>
<name>A0A8J9S8U2_PHATR</name>
<feature type="domain" description="PPIase FKBP-type" evidence="8">
    <location>
        <begin position="43"/>
        <end position="129"/>
    </location>
</feature>
<dbReference type="SUPFAM" id="SSF54534">
    <property type="entry name" value="FKBP-like"/>
    <property type="match status" value="1"/>
</dbReference>